<dbReference type="GO" id="GO:0044826">
    <property type="term" value="P:viral genome integration into host DNA"/>
    <property type="evidence" value="ECO:0007669"/>
    <property type="project" value="UniProtKB-KW"/>
</dbReference>
<dbReference type="Pfam" id="PF02899">
    <property type="entry name" value="Phage_int_SAM_1"/>
    <property type="match status" value="1"/>
</dbReference>
<keyword evidence="7" id="KW-0233">DNA recombination</keyword>
<feature type="domain" description="Core-binding (CB)" evidence="11">
    <location>
        <begin position="108"/>
        <end position="179"/>
    </location>
</feature>
<comment type="similarity">
    <text evidence="1">Belongs to the 'phage' integrase family.</text>
</comment>
<dbReference type="GO" id="GO:0006310">
    <property type="term" value="P:DNA recombination"/>
    <property type="evidence" value="ECO:0007669"/>
    <property type="project" value="UniProtKB-KW"/>
</dbReference>
<dbReference type="GO" id="GO:0016787">
    <property type="term" value="F:hydrolase activity"/>
    <property type="evidence" value="ECO:0007669"/>
    <property type="project" value="UniProtKB-KW"/>
</dbReference>
<proteinExistence type="inferred from homology"/>
<dbReference type="InterPro" id="IPR050090">
    <property type="entry name" value="Tyrosine_recombinase_XerCD"/>
</dbReference>
<dbReference type="PANTHER" id="PTHR30349:SF89">
    <property type="entry name" value="INTEGRASE_RECOMBINASE"/>
    <property type="match status" value="1"/>
</dbReference>
<evidence type="ECO:0000256" key="3">
    <source>
        <dbReference type="ARBA" id="ARBA00022679"/>
    </source>
</evidence>
<feature type="domain" description="Tyr recombinase" evidence="10">
    <location>
        <begin position="194"/>
        <end position="366"/>
    </location>
</feature>
<dbReference type="GO" id="GO:0016740">
    <property type="term" value="F:transferase activity"/>
    <property type="evidence" value="ECO:0007669"/>
    <property type="project" value="UniProtKB-KW"/>
</dbReference>
<dbReference type="GO" id="GO:0003677">
    <property type="term" value="F:DNA binding"/>
    <property type="evidence" value="ECO:0007669"/>
    <property type="project" value="UniProtKB-UniRule"/>
</dbReference>
<evidence type="ECO:0000256" key="8">
    <source>
        <dbReference type="ARBA" id="ARBA00023195"/>
    </source>
</evidence>
<keyword evidence="8" id="KW-1160">Virus entry into host cell</keyword>
<dbReference type="InterPro" id="IPR010998">
    <property type="entry name" value="Integrase_recombinase_N"/>
</dbReference>
<dbReference type="SUPFAM" id="SSF56349">
    <property type="entry name" value="DNA breaking-rejoining enzymes"/>
    <property type="match status" value="1"/>
</dbReference>
<dbReference type="PROSITE" id="PS51900">
    <property type="entry name" value="CB"/>
    <property type="match status" value="1"/>
</dbReference>
<dbReference type="InterPro" id="IPR044068">
    <property type="entry name" value="CB"/>
</dbReference>
<evidence type="ECO:0000313" key="12">
    <source>
        <dbReference type="EMBL" id="DAF95886.1"/>
    </source>
</evidence>
<evidence type="ECO:0000256" key="5">
    <source>
        <dbReference type="ARBA" id="ARBA00022908"/>
    </source>
</evidence>
<keyword evidence="4" id="KW-0378">Hydrolase</keyword>
<dbReference type="PANTHER" id="PTHR30349">
    <property type="entry name" value="PHAGE INTEGRASE-RELATED"/>
    <property type="match status" value="1"/>
</dbReference>
<dbReference type="GO" id="GO:0015074">
    <property type="term" value="P:DNA integration"/>
    <property type="evidence" value="ECO:0007669"/>
    <property type="project" value="UniProtKB-KW"/>
</dbReference>
<evidence type="ECO:0000256" key="7">
    <source>
        <dbReference type="ARBA" id="ARBA00023172"/>
    </source>
</evidence>
<dbReference type="PROSITE" id="PS51898">
    <property type="entry name" value="TYR_RECOMBINASE"/>
    <property type="match status" value="1"/>
</dbReference>
<dbReference type="InterPro" id="IPR011010">
    <property type="entry name" value="DNA_brk_join_enz"/>
</dbReference>
<keyword evidence="5" id="KW-0229">DNA integration</keyword>
<keyword evidence="6 9" id="KW-0238">DNA-binding</keyword>
<protein>
    <recommendedName>
        <fullName evidence="2">Integrase</fullName>
    </recommendedName>
</protein>
<evidence type="ECO:0000256" key="6">
    <source>
        <dbReference type="ARBA" id="ARBA00023125"/>
    </source>
</evidence>
<organism evidence="12">
    <name type="scientific">Siphoviridae sp. ctzr51</name>
    <dbReference type="NCBI Taxonomy" id="2825751"/>
    <lineage>
        <taxon>Viruses</taxon>
        <taxon>Duplodnaviria</taxon>
        <taxon>Heunggongvirae</taxon>
        <taxon>Uroviricota</taxon>
        <taxon>Caudoviricetes</taxon>
    </lineage>
</organism>
<evidence type="ECO:0000259" key="11">
    <source>
        <dbReference type="PROSITE" id="PS51900"/>
    </source>
</evidence>
<evidence type="ECO:0000256" key="1">
    <source>
        <dbReference type="ARBA" id="ARBA00008857"/>
    </source>
</evidence>
<dbReference type="Gene3D" id="1.10.443.10">
    <property type="entry name" value="Intergrase catalytic core"/>
    <property type="match status" value="1"/>
</dbReference>
<dbReference type="EMBL" id="BK016111">
    <property type="protein sequence ID" value="DAF95886.1"/>
    <property type="molecule type" value="Genomic_DNA"/>
</dbReference>
<name>A0A8S5UND0_9CAUD</name>
<evidence type="ECO:0000256" key="9">
    <source>
        <dbReference type="PROSITE-ProRule" id="PRU01248"/>
    </source>
</evidence>
<evidence type="ECO:0000256" key="4">
    <source>
        <dbReference type="ARBA" id="ARBA00022801"/>
    </source>
</evidence>
<dbReference type="Pfam" id="PF00589">
    <property type="entry name" value="Phage_integrase"/>
    <property type="match status" value="1"/>
</dbReference>
<accession>A0A8S5UND0</accession>
<dbReference type="InterPro" id="IPR002104">
    <property type="entry name" value="Integrase_catalytic"/>
</dbReference>
<evidence type="ECO:0000256" key="2">
    <source>
        <dbReference type="ARBA" id="ARBA00016082"/>
    </source>
</evidence>
<reference evidence="12" key="1">
    <citation type="journal article" date="2021" name="Proc. Natl. Acad. Sci. U.S.A.">
        <title>A Catalog of Tens of Thousands of Viruses from Human Metagenomes Reveals Hidden Associations with Chronic Diseases.</title>
        <authorList>
            <person name="Tisza M.J."/>
            <person name="Buck C.B."/>
        </authorList>
    </citation>
    <scope>NUCLEOTIDE SEQUENCE</scope>
    <source>
        <strain evidence="12">Ctzr51</strain>
    </source>
</reference>
<keyword evidence="8" id="KW-1179">Viral genome integration</keyword>
<dbReference type="Gene3D" id="1.10.150.130">
    <property type="match status" value="1"/>
</dbReference>
<sequence>MKMDGIRQQLFIDYMYYLNETDRFYATKARYAKHVLDFLESASSVDRRGFMAFKREHSLEMANDYSCGTAICDFLNFCGKGYNRKKKSKVKTLEKLSVVSDKNKEQLNGFMAWIDENFDYSPHTLNMYYYSLKKFFEYANEVNMSNSKMYVSTLEEQALSPQTIRLRILAIEKFSKWKKKPFELKRPKQQRKLETNNIPTEEEYNRLLEYLKTKKNKDYYFFIKVLGTTGARLSEFMQFTWEDIISGEVTLKGKGNKYRRFFFQDQLRKEAKAYVKETGKTGILAMGKYGKISSRGLSSNMKAWGKSCGIPLEKMHPHAFRHFFAKMFLKKNHDIVLLADLLGHANMDTTRIYLQKSYEEQKACFTRSVSW</sequence>
<keyword evidence="3" id="KW-0808">Transferase</keyword>
<evidence type="ECO:0000259" key="10">
    <source>
        <dbReference type="PROSITE" id="PS51898"/>
    </source>
</evidence>
<dbReference type="GO" id="GO:0075713">
    <property type="term" value="P:establishment of integrated proviral latency"/>
    <property type="evidence" value="ECO:0007669"/>
    <property type="project" value="UniProtKB-KW"/>
</dbReference>
<dbReference type="InterPro" id="IPR013762">
    <property type="entry name" value="Integrase-like_cat_sf"/>
</dbReference>
<dbReference type="InterPro" id="IPR004107">
    <property type="entry name" value="Integrase_SAM-like_N"/>
</dbReference>